<dbReference type="AlphaFoldDB" id="A0A368RRR6"/>
<dbReference type="EMBL" id="CM003534">
    <property type="protein sequence ID" value="RCV32872.1"/>
    <property type="molecule type" value="Genomic_DNA"/>
</dbReference>
<reference evidence="2" key="2">
    <citation type="submission" date="2015-07" db="EMBL/GenBank/DDBJ databases">
        <authorList>
            <person name="Noorani M."/>
        </authorList>
    </citation>
    <scope>NUCLEOTIDE SEQUENCE</scope>
    <source>
        <strain evidence="2">Yugu1</strain>
    </source>
</reference>
<accession>A0A368RRR6</accession>
<name>A0A368RRR6_SETIT</name>
<feature type="region of interest" description="Disordered" evidence="1">
    <location>
        <begin position="1"/>
        <end position="23"/>
    </location>
</feature>
<proteinExistence type="predicted"/>
<evidence type="ECO:0000256" key="1">
    <source>
        <dbReference type="SAM" id="MobiDB-lite"/>
    </source>
</evidence>
<gene>
    <name evidence="2" type="ORF">SETIT_7G037900v2</name>
</gene>
<reference evidence="2" key="1">
    <citation type="journal article" date="2012" name="Nat. Biotechnol.">
        <title>Reference genome sequence of the model plant Setaria.</title>
        <authorList>
            <person name="Bennetzen J.L."/>
            <person name="Schmutz J."/>
            <person name="Wang H."/>
            <person name="Percifield R."/>
            <person name="Hawkins J."/>
            <person name="Pontaroli A.C."/>
            <person name="Estep M."/>
            <person name="Feng L."/>
            <person name="Vaughn J.N."/>
            <person name="Grimwood J."/>
            <person name="Jenkins J."/>
            <person name="Barry K."/>
            <person name="Lindquist E."/>
            <person name="Hellsten U."/>
            <person name="Deshpande S."/>
            <person name="Wang X."/>
            <person name="Wu X."/>
            <person name="Mitros T."/>
            <person name="Triplett J."/>
            <person name="Yang X."/>
            <person name="Ye C.Y."/>
            <person name="Mauro-Herrera M."/>
            <person name="Wang L."/>
            <person name="Li P."/>
            <person name="Sharma M."/>
            <person name="Sharma R."/>
            <person name="Ronald P.C."/>
            <person name="Panaud O."/>
            <person name="Kellogg E.A."/>
            <person name="Brutnell T.P."/>
            <person name="Doust A.N."/>
            <person name="Tuskan G.A."/>
            <person name="Rokhsar D."/>
            <person name="Devos K.M."/>
        </authorList>
    </citation>
    <scope>NUCLEOTIDE SEQUENCE [LARGE SCALE GENOMIC DNA]</scope>
    <source>
        <strain evidence="2">Yugu1</strain>
    </source>
</reference>
<organism evidence="2">
    <name type="scientific">Setaria italica</name>
    <name type="common">Foxtail millet</name>
    <name type="synonym">Panicum italicum</name>
    <dbReference type="NCBI Taxonomy" id="4555"/>
    <lineage>
        <taxon>Eukaryota</taxon>
        <taxon>Viridiplantae</taxon>
        <taxon>Streptophyta</taxon>
        <taxon>Embryophyta</taxon>
        <taxon>Tracheophyta</taxon>
        <taxon>Spermatophyta</taxon>
        <taxon>Magnoliopsida</taxon>
        <taxon>Liliopsida</taxon>
        <taxon>Poales</taxon>
        <taxon>Poaceae</taxon>
        <taxon>PACMAD clade</taxon>
        <taxon>Panicoideae</taxon>
        <taxon>Panicodae</taxon>
        <taxon>Paniceae</taxon>
        <taxon>Cenchrinae</taxon>
        <taxon>Setaria</taxon>
    </lineage>
</organism>
<evidence type="ECO:0000313" key="2">
    <source>
        <dbReference type="EMBL" id="RCV32872.1"/>
    </source>
</evidence>
<dbReference type="OrthoDB" id="10482687at2759"/>
<sequence>MGRLSGSTTSPSSSSSSSAASNESRSLWGVHMLLRPVTGAQRHINPMLQLGRRPAHHGLRPTLVSTRCVHSTTDTHPLSPFRVDAISDGFNDCGADGCPNLVQY</sequence>
<dbReference type="Gene3D" id="3.40.50.2000">
    <property type="entry name" value="Glycogen Phosphorylase B"/>
    <property type="match status" value="1"/>
</dbReference>
<protein>
    <submittedName>
        <fullName evidence="2">Uncharacterized protein</fullName>
    </submittedName>
</protein>